<gene>
    <name evidence="1" type="ORF">UFOPK1493_00639</name>
</gene>
<reference evidence="1" key="1">
    <citation type="submission" date="2020-05" db="EMBL/GenBank/DDBJ databases">
        <authorList>
            <person name="Chiriac C."/>
            <person name="Salcher M."/>
            <person name="Ghai R."/>
            <person name="Kavagutti S V."/>
        </authorList>
    </citation>
    <scope>NUCLEOTIDE SEQUENCE</scope>
</reference>
<dbReference type="InterPro" id="IPR019587">
    <property type="entry name" value="Polyketide_cyclase/dehydratase"/>
</dbReference>
<dbReference type="Pfam" id="PF10604">
    <property type="entry name" value="Polyketide_cyc2"/>
    <property type="match status" value="1"/>
</dbReference>
<accession>A0A6J6C527</accession>
<organism evidence="1">
    <name type="scientific">freshwater metagenome</name>
    <dbReference type="NCBI Taxonomy" id="449393"/>
    <lineage>
        <taxon>unclassified sequences</taxon>
        <taxon>metagenomes</taxon>
        <taxon>ecological metagenomes</taxon>
    </lineage>
</organism>
<name>A0A6J6C527_9ZZZZ</name>
<dbReference type="Gene3D" id="3.30.530.20">
    <property type="match status" value="1"/>
</dbReference>
<proteinExistence type="predicted"/>
<dbReference type="SUPFAM" id="SSF55961">
    <property type="entry name" value="Bet v1-like"/>
    <property type="match status" value="1"/>
</dbReference>
<protein>
    <submittedName>
        <fullName evidence="1">Unannotated protein</fullName>
    </submittedName>
</protein>
<sequence>MSGQRVSATRRIAAPVAAIWAVVADPAGHVRIDGSGMLDAAPDAQPITEVGQTFDVHMDRTPLGDIPGLTKYSVRNTVTQVDPGRLVEWTIGAVDQPPLGHVYGWQLDPVDDGTTDVTNYCDWTGITPELRARRPDWPIVPVSMLEESVAKLERLVLEG</sequence>
<dbReference type="InterPro" id="IPR023393">
    <property type="entry name" value="START-like_dom_sf"/>
</dbReference>
<evidence type="ECO:0000313" key="1">
    <source>
        <dbReference type="EMBL" id="CAB4545408.1"/>
    </source>
</evidence>
<dbReference type="EMBL" id="CAEZSR010000013">
    <property type="protein sequence ID" value="CAB4545408.1"/>
    <property type="molecule type" value="Genomic_DNA"/>
</dbReference>
<dbReference type="AlphaFoldDB" id="A0A6J6C527"/>